<sequence length="187" mass="20722">MDSRVIKSGWVWLIAVPLAAAWALFCVVPGVRVAVDVAWAALDLPRSGHARHYLDQVQANQGYENIGWGSEGNCQCNLAYHYVGPADVDPGQIFEGPDLALAPLTPTDSVSSRNGWQRVLSGHGEGKQSGRCRVELSRYALRDLERPNDWRLSKSQRDDFTAGKLDILELYVDCEYDHRSVLSGARI</sequence>
<dbReference type="EMBL" id="BOPC01000004">
    <property type="protein sequence ID" value="GIJ25193.1"/>
    <property type="molecule type" value="Genomic_DNA"/>
</dbReference>
<comment type="caution">
    <text evidence="1">The sequence shown here is derived from an EMBL/GenBank/DDBJ whole genome shotgun (WGS) entry which is preliminary data.</text>
</comment>
<accession>A0ABQ4J4V0</accession>
<proteinExistence type="predicted"/>
<protein>
    <submittedName>
        <fullName evidence="1">Uncharacterized protein</fullName>
    </submittedName>
</protein>
<reference evidence="1 2" key="1">
    <citation type="submission" date="2021-01" db="EMBL/GenBank/DDBJ databases">
        <title>Whole genome shotgun sequence of Verrucosispora qiuiae NBRC 106684.</title>
        <authorList>
            <person name="Komaki H."/>
            <person name="Tamura T."/>
        </authorList>
    </citation>
    <scope>NUCLEOTIDE SEQUENCE [LARGE SCALE GENOMIC DNA]</scope>
    <source>
        <strain evidence="1 2">NBRC 106684</strain>
    </source>
</reference>
<gene>
    <name evidence="1" type="ORF">Vqi01_03550</name>
</gene>
<dbReference type="Proteomes" id="UP000653076">
    <property type="component" value="Unassembled WGS sequence"/>
</dbReference>
<name>A0ABQ4J4V0_9ACTN</name>
<keyword evidence="2" id="KW-1185">Reference proteome</keyword>
<evidence type="ECO:0000313" key="2">
    <source>
        <dbReference type="Proteomes" id="UP000653076"/>
    </source>
</evidence>
<organism evidence="1 2">
    <name type="scientific">Micromonospora qiuiae</name>
    <dbReference type="NCBI Taxonomy" id="502268"/>
    <lineage>
        <taxon>Bacteria</taxon>
        <taxon>Bacillati</taxon>
        <taxon>Actinomycetota</taxon>
        <taxon>Actinomycetes</taxon>
        <taxon>Micromonosporales</taxon>
        <taxon>Micromonosporaceae</taxon>
        <taxon>Micromonospora</taxon>
    </lineage>
</organism>
<evidence type="ECO:0000313" key="1">
    <source>
        <dbReference type="EMBL" id="GIJ25193.1"/>
    </source>
</evidence>